<name>A0A2M7TEW6_UNCKA</name>
<evidence type="ECO:0000256" key="1">
    <source>
        <dbReference type="ARBA" id="ARBA00004651"/>
    </source>
</evidence>
<keyword evidence="5 6" id="KW-0472">Membrane</keyword>
<accession>A0A2M7TEW6</accession>
<feature type="transmembrane region" description="Helical" evidence="6">
    <location>
        <begin position="341"/>
        <end position="360"/>
    </location>
</feature>
<organism evidence="7 8">
    <name type="scientific">candidate division WWE3 bacterium CG_4_10_14_0_2_um_filter_41_14</name>
    <dbReference type="NCBI Taxonomy" id="1975072"/>
    <lineage>
        <taxon>Bacteria</taxon>
        <taxon>Katanobacteria</taxon>
    </lineage>
</organism>
<feature type="transmembrane region" description="Helical" evidence="6">
    <location>
        <begin position="392"/>
        <end position="412"/>
    </location>
</feature>
<keyword evidence="2" id="KW-1003">Cell membrane</keyword>
<comment type="subcellular location">
    <subcellularLocation>
        <location evidence="1">Cell membrane</location>
        <topology evidence="1">Multi-pass membrane protein</topology>
    </subcellularLocation>
</comment>
<dbReference type="EMBL" id="PFNL01000185">
    <property type="protein sequence ID" value="PIZ44289.1"/>
    <property type="molecule type" value="Genomic_DNA"/>
</dbReference>
<dbReference type="AlphaFoldDB" id="A0A2M7TEW6"/>
<proteinExistence type="predicted"/>
<keyword evidence="3 6" id="KW-0812">Transmembrane</keyword>
<feature type="transmembrane region" description="Helical" evidence="6">
    <location>
        <begin position="254"/>
        <end position="280"/>
    </location>
</feature>
<keyword evidence="4 6" id="KW-1133">Transmembrane helix</keyword>
<dbReference type="PANTHER" id="PTHR30250:SF11">
    <property type="entry name" value="O-ANTIGEN TRANSPORTER-RELATED"/>
    <property type="match status" value="1"/>
</dbReference>
<evidence type="ECO:0000313" key="7">
    <source>
        <dbReference type="EMBL" id="PIZ44289.1"/>
    </source>
</evidence>
<evidence type="ECO:0000313" key="8">
    <source>
        <dbReference type="Proteomes" id="UP000228920"/>
    </source>
</evidence>
<feature type="transmembrane region" description="Helical" evidence="6">
    <location>
        <begin position="55"/>
        <end position="75"/>
    </location>
</feature>
<gene>
    <name evidence="7" type="ORF">COY32_06685</name>
</gene>
<feature type="transmembrane region" description="Helical" evidence="6">
    <location>
        <begin position="178"/>
        <end position="200"/>
    </location>
</feature>
<feature type="transmembrane region" description="Helical" evidence="6">
    <location>
        <begin position="152"/>
        <end position="172"/>
    </location>
</feature>
<dbReference type="PANTHER" id="PTHR30250">
    <property type="entry name" value="PST FAMILY PREDICTED COLANIC ACID TRANSPORTER"/>
    <property type="match status" value="1"/>
</dbReference>
<feature type="transmembrane region" description="Helical" evidence="6">
    <location>
        <begin position="367"/>
        <end position="386"/>
    </location>
</feature>
<evidence type="ECO:0000256" key="5">
    <source>
        <dbReference type="ARBA" id="ARBA00023136"/>
    </source>
</evidence>
<sequence length="425" mass="47020">MSHVPSHTNIPLIKSVSANVSYQLTSRFVTAFASFLVARMIITAYPSLWGEYQTLITFVTVFWLLTDFGLNAVAVNWMSKPDSDTNIIFGSLLTLRTIMGIILMGISFAILTILPYTIELKIAISIGLITLVTQGIRGATNAIFQARLSYKYLFYAELVGTIGFVTMLWWFIQRNPTILEISVVFVIAQILMMTISLFLAHRLVSIRWIFNFSILKPMFIATIPLGISLLFNLGNFKLDALLLSVMKGTGDVGIYNAAYKFFEFALVIPTFFMNSMYPVLVTTFATSRTQFASRMVTSFKILLGVSLSGAVFGFVAAPVLIDLLGGSNADLISDSVMILRILIVIIPLFYVSSLLMWGVMIMGGQNYLIRVYVSAFATNLMLNLIFIPSYGYFAAAITTGISEAVVLVLLGIKLSSLYKKGEFDA</sequence>
<protein>
    <submittedName>
        <fullName evidence="7">Uncharacterized protein</fullName>
    </submittedName>
</protein>
<reference evidence="8" key="1">
    <citation type="submission" date="2017-09" db="EMBL/GenBank/DDBJ databases">
        <title>Depth-based differentiation of microbial function through sediment-hosted aquifers and enrichment of novel symbionts in the deep terrestrial subsurface.</title>
        <authorList>
            <person name="Probst A.J."/>
            <person name="Ladd B."/>
            <person name="Jarett J.K."/>
            <person name="Geller-Mcgrath D.E."/>
            <person name="Sieber C.M.K."/>
            <person name="Emerson J.B."/>
            <person name="Anantharaman K."/>
            <person name="Thomas B.C."/>
            <person name="Malmstrom R."/>
            <person name="Stieglmeier M."/>
            <person name="Klingl A."/>
            <person name="Woyke T."/>
            <person name="Ryan C.M."/>
            <person name="Banfield J.F."/>
        </authorList>
    </citation>
    <scope>NUCLEOTIDE SEQUENCE [LARGE SCALE GENOMIC DNA]</scope>
</reference>
<dbReference type="Pfam" id="PF01943">
    <property type="entry name" value="Polysacc_synt"/>
    <property type="match status" value="1"/>
</dbReference>
<comment type="caution">
    <text evidence="7">The sequence shown here is derived from an EMBL/GenBank/DDBJ whole genome shotgun (WGS) entry which is preliminary data.</text>
</comment>
<feature type="transmembrane region" description="Helical" evidence="6">
    <location>
        <begin position="87"/>
        <end position="114"/>
    </location>
</feature>
<dbReference type="InterPro" id="IPR002797">
    <property type="entry name" value="Polysacc_synth"/>
</dbReference>
<dbReference type="GO" id="GO:0005886">
    <property type="term" value="C:plasma membrane"/>
    <property type="evidence" value="ECO:0007669"/>
    <property type="project" value="UniProtKB-SubCell"/>
</dbReference>
<feature type="transmembrane region" description="Helical" evidence="6">
    <location>
        <begin position="301"/>
        <end position="321"/>
    </location>
</feature>
<dbReference type="Proteomes" id="UP000228920">
    <property type="component" value="Unassembled WGS sequence"/>
</dbReference>
<feature type="transmembrane region" description="Helical" evidence="6">
    <location>
        <begin position="212"/>
        <end position="234"/>
    </location>
</feature>
<evidence type="ECO:0000256" key="3">
    <source>
        <dbReference type="ARBA" id="ARBA00022692"/>
    </source>
</evidence>
<feature type="transmembrane region" description="Helical" evidence="6">
    <location>
        <begin position="28"/>
        <end position="49"/>
    </location>
</feature>
<evidence type="ECO:0000256" key="2">
    <source>
        <dbReference type="ARBA" id="ARBA00022475"/>
    </source>
</evidence>
<dbReference type="InterPro" id="IPR050833">
    <property type="entry name" value="Poly_Biosynth_Transport"/>
</dbReference>
<evidence type="ECO:0000256" key="4">
    <source>
        <dbReference type="ARBA" id="ARBA00022989"/>
    </source>
</evidence>
<evidence type="ECO:0000256" key="6">
    <source>
        <dbReference type="SAM" id="Phobius"/>
    </source>
</evidence>